<gene>
    <name evidence="2" type="ORF">SCF082_LOCUS20063</name>
</gene>
<dbReference type="Pfam" id="PF13602">
    <property type="entry name" value="ADH_zinc_N_2"/>
    <property type="match status" value="1"/>
</dbReference>
<feature type="domain" description="Enoyl reductase (ER)" evidence="1">
    <location>
        <begin position="77"/>
        <end position="398"/>
    </location>
</feature>
<dbReference type="EMBL" id="CAXAMM010013880">
    <property type="protein sequence ID" value="CAK9032413.1"/>
    <property type="molecule type" value="Genomic_DNA"/>
</dbReference>
<reference evidence="2 3" key="1">
    <citation type="submission" date="2024-02" db="EMBL/GenBank/DDBJ databases">
        <authorList>
            <person name="Chen Y."/>
            <person name="Shah S."/>
            <person name="Dougan E. K."/>
            <person name="Thang M."/>
            <person name="Chan C."/>
        </authorList>
    </citation>
    <scope>NUCLEOTIDE SEQUENCE [LARGE SCALE GENOMIC DNA]</scope>
</reference>
<dbReference type="InterPro" id="IPR011032">
    <property type="entry name" value="GroES-like_sf"/>
</dbReference>
<name>A0ABP0KZT8_9DINO</name>
<dbReference type="Gene3D" id="3.40.50.720">
    <property type="entry name" value="NAD(P)-binding Rossmann-like Domain"/>
    <property type="match status" value="1"/>
</dbReference>
<dbReference type="Pfam" id="PF08240">
    <property type="entry name" value="ADH_N"/>
    <property type="match status" value="1"/>
</dbReference>
<evidence type="ECO:0000313" key="2">
    <source>
        <dbReference type="EMBL" id="CAK9032413.1"/>
    </source>
</evidence>
<evidence type="ECO:0000313" key="3">
    <source>
        <dbReference type="Proteomes" id="UP001642464"/>
    </source>
</evidence>
<keyword evidence="3" id="KW-1185">Reference proteome</keyword>
<dbReference type="SUPFAM" id="SSF51735">
    <property type="entry name" value="NAD(P)-binding Rossmann-fold domains"/>
    <property type="match status" value="1"/>
</dbReference>
<dbReference type="Gene3D" id="3.90.180.10">
    <property type="entry name" value="Medium-chain alcohol dehydrogenases, catalytic domain"/>
    <property type="match status" value="1"/>
</dbReference>
<dbReference type="PANTHER" id="PTHR44013">
    <property type="entry name" value="ZINC-TYPE ALCOHOL DEHYDROGENASE-LIKE PROTEIN C16A3.02C"/>
    <property type="match status" value="1"/>
</dbReference>
<dbReference type="Proteomes" id="UP001642464">
    <property type="component" value="Unassembled WGS sequence"/>
</dbReference>
<organism evidence="2 3">
    <name type="scientific">Durusdinium trenchii</name>
    <dbReference type="NCBI Taxonomy" id="1381693"/>
    <lineage>
        <taxon>Eukaryota</taxon>
        <taxon>Sar</taxon>
        <taxon>Alveolata</taxon>
        <taxon>Dinophyceae</taxon>
        <taxon>Suessiales</taxon>
        <taxon>Symbiodiniaceae</taxon>
        <taxon>Durusdinium</taxon>
    </lineage>
</organism>
<accession>A0ABP0KZT8</accession>
<dbReference type="SMART" id="SM00829">
    <property type="entry name" value="PKS_ER"/>
    <property type="match status" value="1"/>
</dbReference>
<comment type="caution">
    <text evidence="2">The sequence shown here is derived from an EMBL/GenBank/DDBJ whole genome shotgun (WGS) entry which is preliminary data.</text>
</comment>
<proteinExistence type="predicted"/>
<dbReference type="InterPro" id="IPR052733">
    <property type="entry name" value="Chloroplast_QOR"/>
</dbReference>
<protein>
    <submittedName>
        <fullName evidence="2">Chloroplastic (TvQR1)</fullName>
    </submittedName>
</protein>
<dbReference type="InterPro" id="IPR036291">
    <property type="entry name" value="NAD(P)-bd_dom_sf"/>
</dbReference>
<dbReference type="PANTHER" id="PTHR44013:SF1">
    <property type="entry name" value="ZINC-TYPE ALCOHOL DEHYDROGENASE-LIKE PROTEIN C16A3.02C"/>
    <property type="match status" value="1"/>
</dbReference>
<dbReference type="InterPro" id="IPR020843">
    <property type="entry name" value="ER"/>
</dbReference>
<sequence>MLPIILAVVESSVLLATLCCCYNRLVCLSCFAVLAAGLVASFDALRGSTWHLTSLTYDSAAITGHSSMRAAIYTLNGYNVGWETAEVPVPHHSDLSMLIRVKAVSVNPSNFKHPMIPAAWPFLRHLRQWPVGYDVSGVVLSVGKSSACDVKVGDDVWGMSIGVAGEYAVLPCHWTVPVPGRLTYGEAAGLGVAGLTSMQAYERNPIQPGQQVLVVGASGGCGQFGVSLAGAMGANVTGICGSRNTDFVKQLYSSVTVVDYKSQVDMDSLISIGQRFDMIYDTVSSNAPEDPNYEPVLRPTLKAHGTYVAIGPCPDFMDQLRAGADMFTRIFNVRVQRKGYDWFLLSPSKPLILRLNRFFESALNKVAIDSVHDLTQPGSIELALERQKSRRAVGKVILTFGDIPSRRAD</sequence>
<dbReference type="InterPro" id="IPR013154">
    <property type="entry name" value="ADH-like_N"/>
</dbReference>
<evidence type="ECO:0000259" key="1">
    <source>
        <dbReference type="SMART" id="SM00829"/>
    </source>
</evidence>
<dbReference type="CDD" id="cd08267">
    <property type="entry name" value="MDR1"/>
    <property type="match status" value="1"/>
</dbReference>
<dbReference type="SUPFAM" id="SSF50129">
    <property type="entry name" value="GroES-like"/>
    <property type="match status" value="1"/>
</dbReference>